<keyword evidence="1" id="KW-1133">Transmembrane helix</keyword>
<dbReference type="EMBL" id="CP017269">
    <property type="protein sequence ID" value="AOT69142.1"/>
    <property type="molecule type" value="Genomic_DNA"/>
</dbReference>
<dbReference type="InterPro" id="IPR026870">
    <property type="entry name" value="Zinc_ribbon_dom"/>
</dbReference>
<gene>
    <name evidence="3" type="ORF">Gferi_05945</name>
</gene>
<name>A0A1D8GE26_9FIRM</name>
<evidence type="ECO:0000259" key="2">
    <source>
        <dbReference type="Pfam" id="PF13240"/>
    </source>
</evidence>
<protein>
    <recommendedName>
        <fullName evidence="2">Zinc-ribbon domain-containing protein</fullName>
    </recommendedName>
</protein>
<reference evidence="3 4" key="1">
    <citation type="submission" date="2016-09" db="EMBL/GenBank/DDBJ databases">
        <title>Genomic analysis reveals versatility of anaerobic energy metabolism of Geosporobacter ferrireducens IRF9 of phylum Firmicutes.</title>
        <authorList>
            <person name="Kim S.-J."/>
        </authorList>
    </citation>
    <scope>NUCLEOTIDE SEQUENCE [LARGE SCALE GENOMIC DNA]</scope>
    <source>
        <strain evidence="3 4">IRF9</strain>
    </source>
</reference>
<keyword evidence="1" id="KW-0812">Transmembrane</keyword>
<dbReference type="STRING" id="1424294.Gferi_05945"/>
<dbReference type="AlphaFoldDB" id="A0A1D8GE26"/>
<dbReference type="KEGG" id="gfe:Gferi_05945"/>
<sequence length="109" mass="12592">MIESIHKINKTKKYSKYIKKAISIILIAMLTIYIGHKIDFKYGSICGTGFLGIKMLGIVIGIILFTLAIFDFNKKRYEKIYCLQCSAEIEDNWEICPYCGIERRGENEI</sequence>
<dbReference type="Pfam" id="PF13240">
    <property type="entry name" value="Zn_Ribbon_1"/>
    <property type="match status" value="1"/>
</dbReference>
<organism evidence="3 4">
    <name type="scientific">Geosporobacter ferrireducens</name>
    <dbReference type="NCBI Taxonomy" id="1424294"/>
    <lineage>
        <taxon>Bacteria</taxon>
        <taxon>Bacillati</taxon>
        <taxon>Bacillota</taxon>
        <taxon>Clostridia</taxon>
        <taxon>Peptostreptococcales</taxon>
        <taxon>Thermotaleaceae</taxon>
        <taxon>Geosporobacter</taxon>
    </lineage>
</organism>
<feature type="transmembrane region" description="Helical" evidence="1">
    <location>
        <begin position="50"/>
        <end position="70"/>
    </location>
</feature>
<evidence type="ECO:0000313" key="3">
    <source>
        <dbReference type="EMBL" id="AOT69142.1"/>
    </source>
</evidence>
<keyword evidence="4" id="KW-1185">Reference proteome</keyword>
<feature type="domain" description="Zinc-ribbon" evidence="2">
    <location>
        <begin position="81"/>
        <end position="100"/>
    </location>
</feature>
<keyword evidence="1" id="KW-0472">Membrane</keyword>
<dbReference type="RefSeq" id="WP_069974708.1">
    <property type="nucleotide sequence ID" value="NZ_CP017269.1"/>
</dbReference>
<evidence type="ECO:0000256" key="1">
    <source>
        <dbReference type="SAM" id="Phobius"/>
    </source>
</evidence>
<dbReference type="OrthoDB" id="4377018at2"/>
<feature type="transmembrane region" description="Helical" evidence="1">
    <location>
        <begin position="21"/>
        <end position="38"/>
    </location>
</feature>
<evidence type="ECO:0000313" key="4">
    <source>
        <dbReference type="Proteomes" id="UP000095743"/>
    </source>
</evidence>
<dbReference type="Proteomes" id="UP000095743">
    <property type="component" value="Chromosome"/>
</dbReference>
<proteinExistence type="predicted"/>
<accession>A0A1D8GE26</accession>